<dbReference type="GO" id="GO:0005730">
    <property type="term" value="C:nucleolus"/>
    <property type="evidence" value="ECO:0007669"/>
    <property type="project" value="TreeGrafter"/>
</dbReference>
<dbReference type="Gene3D" id="3.30.70.330">
    <property type="match status" value="1"/>
</dbReference>
<reference evidence="6" key="1">
    <citation type="journal article" date="2020" name="bioRxiv">
        <title>Chromosome-level reference genome of the European wasp spider Argiope bruennichi: a resource for studies on range expansion and evolutionary adaptation.</title>
        <authorList>
            <person name="Sheffer M.M."/>
            <person name="Hoppe A."/>
            <person name="Krehenwinkel H."/>
            <person name="Uhl G."/>
            <person name="Kuss A.W."/>
            <person name="Jensen L."/>
            <person name="Jensen C."/>
            <person name="Gillespie R.G."/>
            <person name="Hoff K.J."/>
            <person name="Prost S."/>
        </authorList>
    </citation>
    <scope>NUCLEOTIDE SEQUENCE</scope>
</reference>
<comment type="caution">
    <text evidence="6">The sequence shown here is derived from an EMBL/GenBank/DDBJ whole genome shotgun (WGS) entry which is preliminary data.</text>
</comment>
<dbReference type="GO" id="GO:0045727">
    <property type="term" value="P:positive regulation of translation"/>
    <property type="evidence" value="ECO:0007669"/>
    <property type="project" value="TreeGrafter"/>
</dbReference>
<dbReference type="InterPro" id="IPR035979">
    <property type="entry name" value="RBD_domain_sf"/>
</dbReference>
<dbReference type="SUPFAM" id="SSF54928">
    <property type="entry name" value="RNA-binding domain, RBD"/>
    <property type="match status" value="1"/>
</dbReference>
<dbReference type="PANTHER" id="PTHR13112:SF0">
    <property type="entry name" value="FI21285P1"/>
    <property type="match status" value="1"/>
</dbReference>
<dbReference type="Pfam" id="PF03467">
    <property type="entry name" value="Smg4_UPF3"/>
    <property type="match status" value="1"/>
</dbReference>
<evidence type="ECO:0000256" key="1">
    <source>
        <dbReference type="ARBA" id="ARBA00004123"/>
    </source>
</evidence>
<evidence type="ECO:0000313" key="6">
    <source>
        <dbReference type="EMBL" id="KAF8792262.1"/>
    </source>
</evidence>
<evidence type="ECO:0000259" key="5">
    <source>
        <dbReference type="Pfam" id="PF03467"/>
    </source>
</evidence>
<dbReference type="GO" id="GO:0003729">
    <property type="term" value="F:mRNA binding"/>
    <property type="evidence" value="ECO:0007669"/>
    <property type="project" value="TreeGrafter"/>
</dbReference>
<reference evidence="6" key="2">
    <citation type="submission" date="2020-06" db="EMBL/GenBank/DDBJ databases">
        <authorList>
            <person name="Sheffer M."/>
        </authorList>
    </citation>
    <scope>NUCLEOTIDE SEQUENCE</scope>
</reference>
<gene>
    <name evidence="6" type="ORF">HNY73_003881</name>
</gene>
<dbReference type="InterPro" id="IPR039722">
    <property type="entry name" value="Upf3"/>
</dbReference>
<evidence type="ECO:0000256" key="2">
    <source>
        <dbReference type="ARBA" id="ARBA00005991"/>
    </source>
</evidence>
<sequence length="270" mass="31594">MEYESFYSYFFEDQYSESEDEEEILSFKKIPRHVSRIIKANAHDPQINEDISESEEEEEILPATKVVIRHLPPGMTGRSFFQLVSPLPAHNYKYFVQASKEYNENRYSTAYINFTNREDAVLFLKQYDGHVFQCEKGAKCKAIVEFTAFAQIPKEPASKDYLCGSIDNDPDYLEFVESLKRKNTEASKEHDEVKTSTSKGFDPLVHYVNTRRAERTARGAHTPKYYRKWQRRDWIPFISQVDLVYTKGEKFGTTLRVESYLYNQAATFIS</sequence>
<name>A0A8T0FNX2_ARGBR</name>
<dbReference type="InterPro" id="IPR005120">
    <property type="entry name" value="UPF3_dom"/>
</dbReference>
<dbReference type="Proteomes" id="UP000807504">
    <property type="component" value="Unassembled WGS sequence"/>
</dbReference>
<keyword evidence="4" id="KW-0539">Nucleus</keyword>
<accession>A0A8T0FNX2</accession>
<evidence type="ECO:0000313" key="7">
    <source>
        <dbReference type="Proteomes" id="UP000807504"/>
    </source>
</evidence>
<proteinExistence type="inferred from homology"/>
<dbReference type="AlphaFoldDB" id="A0A8T0FNX2"/>
<dbReference type="CDD" id="cd12455">
    <property type="entry name" value="RRM_like_Smg4_UPF3"/>
    <property type="match status" value="1"/>
</dbReference>
<organism evidence="6 7">
    <name type="scientific">Argiope bruennichi</name>
    <name type="common">Wasp spider</name>
    <name type="synonym">Aranea bruennichi</name>
    <dbReference type="NCBI Taxonomy" id="94029"/>
    <lineage>
        <taxon>Eukaryota</taxon>
        <taxon>Metazoa</taxon>
        <taxon>Ecdysozoa</taxon>
        <taxon>Arthropoda</taxon>
        <taxon>Chelicerata</taxon>
        <taxon>Arachnida</taxon>
        <taxon>Araneae</taxon>
        <taxon>Araneomorphae</taxon>
        <taxon>Entelegynae</taxon>
        <taxon>Araneoidea</taxon>
        <taxon>Araneidae</taxon>
        <taxon>Argiope</taxon>
    </lineage>
</organism>
<dbReference type="GO" id="GO:0000184">
    <property type="term" value="P:nuclear-transcribed mRNA catabolic process, nonsense-mediated decay"/>
    <property type="evidence" value="ECO:0007669"/>
    <property type="project" value="UniProtKB-KW"/>
</dbReference>
<keyword evidence="3" id="KW-0866">Nonsense-mediated mRNA decay</keyword>
<dbReference type="PANTHER" id="PTHR13112">
    <property type="entry name" value="UPF3 REGULATOR OF NONSENSE TRANSCRIPTS-LIKE PROTEIN"/>
    <property type="match status" value="1"/>
</dbReference>
<evidence type="ECO:0000256" key="3">
    <source>
        <dbReference type="ARBA" id="ARBA00023161"/>
    </source>
</evidence>
<protein>
    <submittedName>
        <fullName evidence="6">Regulator of nonsense transcripts UPF3 like protein</fullName>
    </submittedName>
</protein>
<dbReference type="GO" id="GO:0005737">
    <property type="term" value="C:cytoplasm"/>
    <property type="evidence" value="ECO:0007669"/>
    <property type="project" value="TreeGrafter"/>
</dbReference>
<keyword evidence="7" id="KW-1185">Reference proteome</keyword>
<feature type="domain" description="UPF3" evidence="5">
    <location>
        <begin position="63"/>
        <end position="199"/>
    </location>
</feature>
<dbReference type="EMBL" id="JABXBU010000003">
    <property type="protein sequence ID" value="KAF8792262.1"/>
    <property type="molecule type" value="Genomic_DNA"/>
</dbReference>
<comment type="similarity">
    <text evidence="2">Belongs to the RENT3 family.</text>
</comment>
<dbReference type="InterPro" id="IPR012677">
    <property type="entry name" value="Nucleotide-bd_a/b_plait_sf"/>
</dbReference>
<evidence type="ECO:0000256" key="4">
    <source>
        <dbReference type="ARBA" id="ARBA00023242"/>
    </source>
</evidence>
<comment type="subcellular location">
    <subcellularLocation>
        <location evidence="1">Nucleus</location>
    </subcellularLocation>
</comment>